<dbReference type="EC" id="1.1.1.329" evidence="8"/>
<dbReference type="Proteomes" id="UP000204221">
    <property type="component" value="Chromosome"/>
</dbReference>
<dbReference type="InterPro" id="IPR036291">
    <property type="entry name" value="NAD(P)-bd_dom_sf"/>
</dbReference>
<comment type="cofactor">
    <cofactor evidence="1 5">
        <name>Zn(2+)</name>
        <dbReference type="ChEBI" id="CHEBI:29105"/>
    </cofactor>
</comment>
<evidence type="ECO:0000256" key="4">
    <source>
        <dbReference type="ARBA" id="ARBA00023002"/>
    </source>
</evidence>
<dbReference type="Pfam" id="PF08240">
    <property type="entry name" value="ADH_N"/>
    <property type="match status" value="1"/>
</dbReference>
<dbReference type="InterPro" id="IPR013149">
    <property type="entry name" value="ADH-like_C"/>
</dbReference>
<dbReference type="Gene3D" id="3.90.180.10">
    <property type="entry name" value="Medium-chain alcohol dehydrogenases, catalytic domain"/>
    <property type="match status" value="1"/>
</dbReference>
<dbReference type="InterPro" id="IPR011032">
    <property type="entry name" value="GroES-like_sf"/>
</dbReference>
<evidence type="ECO:0000313" key="8">
    <source>
        <dbReference type="EMBL" id="ASO18397.1"/>
    </source>
</evidence>
<reference evidence="8 9" key="1">
    <citation type="submission" date="2017-07" db="EMBL/GenBank/DDBJ databases">
        <title>Complete genome sequence of Actinoalloteichus hoggarensis DSM 45943, type strain of Actinoalloteichus hoggarensis.</title>
        <authorList>
            <person name="Ruckert C."/>
            <person name="Nouioui I."/>
            <person name="Willmese J."/>
            <person name="van Wezel G."/>
            <person name="Klenk H.-P."/>
            <person name="Kalinowski J."/>
            <person name="Zotchev S.B."/>
        </authorList>
    </citation>
    <scope>NUCLEOTIDE SEQUENCE [LARGE SCALE GENOMIC DNA]</scope>
    <source>
        <strain evidence="8 9">DSM 45943</strain>
    </source>
</reference>
<dbReference type="PROSITE" id="PS00059">
    <property type="entry name" value="ADH_ZINC"/>
    <property type="match status" value="1"/>
</dbReference>
<evidence type="ECO:0000259" key="7">
    <source>
        <dbReference type="Pfam" id="PF08240"/>
    </source>
</evidence>
<comment type="similarity">
    <text evidence="5">Belongs to the zinc-containing alcohol dehydrogenase family.</text>
</comment>
<proteinExistence type="inferred from homology"/>
<evidence type="ECO:0000313" key="9">
    <source>
        <dbReference type="Proteomes" id="UP000204221"/>
    </source>
</evidence>
<dbReference type="AlphaFoldDB" id="A0A221VY28"/>
<dbReference type="Pfam" id="PF00107">
    <property type="entry name" value="ADH_zinc_N"/>
    <property type="match status" value="1"/>
</dbReference>
<feature type="domain" description="Alcohol dehydrogenase-like C-terminal" evidence="6">
    <location>
        <begin position="198"/>
        <end position="319"/>
    </location>
</feature>
<dbReference type="Gene3D" id="3.40.50.720">
    <property type="entry name" value="NAD(P)-binding Rossmann-like Domain"/>
    <property type="match status" value="1"/>
</dbReference>
<protein>
    <submittedName>
        <fullName evidence="8">2-deoxy-scyllo-inosamine dehydrogenase</fullName>
        <ecNumber evidence="8">1.1.1.329</ecNumber>
    </submittedName>
</protein>
<dbReference type="KEGG" id="ahg:AHOG_03705"/>
<dbReference type="SUPFAM" id="SSF50129">
    <property type="entry name" value="GroES-like"/>
    <property type="match status" value="1"/>
</dbReference>
<dbReference type="RefSeq" id="WP_093940103.1">
    <property type="nucleotide sequence ID" value="NZ_CP022521.1"/>
</dbReference>
<evidence type="ECO:0000256" key="1">
    <source>
        <dbReference type="ARBA" id="ARBA00001947"/>
    </source>
</evidence>
<dbReference type="InterPro" id="IPR050129">
    <property type="entry name" value="Zn_alcohol_dh"/>
</dbReference>
<sequence>MSDADTTPHTVGHAASRRCAAVRVEAPRRHGLIEHEVPAPHAGEVLIEVAAAGVCGSDVELFEGRRPAPYVRYPVIPGHEWAGRIAAVGPGVEGLPVGAAVVAEGFRSCGVCVRCRAGEPTLCTADYAETGFTHPGAFSNLLVVPSRLVHLLPAALPPGTELADCALLEPAACVAAGLLAAQPRPGGHVTVLGTGTLSLLAVQMLAAYRPASLTVVGRGDQHFALAESFGATRCVRSGDAGGLAAVDGRADLVFEATGAAVMVPLAFDLARRGGTVLLEGIAGTGTIEMDPDVFALKQLTVRGVFGAGPAAWSHAIDQLRTGVLDLPSLVSHRLPLTDYARGMALLADRPPALKKVLFLPV</sequence>
<feature type="domain" description="Alcohol dehydrogenase-like N-terminal" evidence="7">
    <location>
        <begin position="42"/>
        <end position="153"/>
    </location>
</feature>
<keyword evidence="2 5" id="KW-0479">Metal-binding</keyword>
<dbReference type="OrthoDB" id="3987021at2"/>
<dbReference type="PANTHER" id="PTHR43401:SF2">
    <property type="entry name" value="L-THREONINE 3-DEHYDROGENASE"/>
    <property type="match status" value="1"/>
</dbReference>
<dbReference type="GO" id="GO:0016491">
    <property type="term" value="F:oxidoreductase activity"/>
    <property type="evidence" value="ECO:0007669"/>
    <property type="project" value="UniProtKB-KW"/>
</dbReference>
<evidence type="ECO:0000256" key="3">
    <source>
        <dbReference type="ARBA" id="ARBA00022833"/>
    </source>
</evidence>
<keyword evidence="3 5" id="KW-0862">Zinc</keyword>
<evidence type="ECO:0000256" key="5">
    <source>
        <dbReference type="RuleBase" id="RU361277"/>
    </source>
</evidence>
<dbReference type="EMBL" id="CP022521">
    <property type="protein sequence ID" value="ASO18397.1"/>
    <property type="molecule type" value="Genomic_DNA"/>
</dbReference>
<evidence type="ECO:0000259" key="6">
    <source>
        <dbReference type="Pfam" id="PF00107"/>
    </source>
</evidence>
<dbReference type="InterPro" id="IPR002328">
    <property type="entry name" value="ADH_Zn_CS"/>
</dbReference>
<keyword evidence="4 8" id="KW-0560">Oxidoreductase</keyword>
<evidence type="ECO:0000256" key="2">
    <source>
        <dbReference type="ARBA" id="ARBA00022723"/>
    </source>
</evidence>
<keyword evidence="9" id="KW-1185">Reference proteome</keyword>
<dbReference type="PANTHER" id="PTHR43401">
    <property type="entry name" value="L-THREONINE 3-DEHYDROGENASE"/>
    <property type="match status" value="1"/>
</dbReference>
<organism evidence="8 9">
    <name type="scientific">Actinoalloteichus hoggarensis</name>
    <dbReference type="NCBI Taxonomy" id="1470176"/>
    <lineage>
        <taxon>Bacteria</taxon>
        <taxon>Bacillati</taxon>
        <taxon>Actinomycetota</taxon>
        <taxon>Actinomycetes</taxon>
        <taxon>Pseudonocardiales</taxon>
        <taxon>Pseudonocardiaceae</taxon>
        <taxon>Actinoalloteichus</taxon>
    </lineage>
</organism>
<gene>
    <name evidence="8" type="primary">neoA1</name>
    <name evidence="8" type="ORF">AHOG_03705</name>
</gene>
<accession>A0A221VY28</accession>
<dbReference type="SUPFAM" id="SSF51735">
    <property type="entry name" value="NAD(P)-binding Rossmann-fold domains"/>
    <property type="match status" value="1"/>
</dbReference>
<dbReference type="InterPro" id="IPR013154">
    <property type="entry name" value="ADH-like_N"/>
</dbReference>
<name>A0A221VY28_9PSEU</name>
<dbReference type="GO" id="GO:0008270">
    <property type="term" value="F:zinc ion binding"/>
    <property type="evidence" value="ECO:0007669"/>
    <property type="project" value="InterPro"/>
</dbReference>